<protein>
    <submittedName>
        <fullName evidence="1">Uncharacterized protein</fullName>
    </submittedName>
</protein>
<keyword evidence="2" id="KW-1185">Reference proteome</keyword>
<reference evidence="1" key="1">
    <citation type="submission" date="2020-09" db="EMBL/GenBank/DDBJ databases">
        <title>Genome-Enabled Discovery of Anthraquinone Biosynthesis in Senna tora.</title>
        <authorList>
            <person name="Kang S.-H."/>
            <person name="Pandey R.P."/>
            <person name="Lee C.-M."/>
            <person name="Sim J.-S."/>
            <person name="Jeong J.-T."/>
            <person name="Choi B.-S."/>
            <person name="Jung M."/>
            <person name="Ginzburg D."/>
            <person name="Zhao K."/>
            <person name="Won S.Y."/>
            <person name="Oh T.-J."/>
            <person name="Yu Y."/>
            <person name="Kim N.-H."/>
            <person name="Lee O.R."/>
            <person name="Lee T.-H."/>
            <person name="Bashyal P."/>
            <person name="Kim T.-S."/>
            <person name="Lee W.-H."/>
            <person name="Kawkins C."/>
            <person name="Kim C.-K."/>
            <person name="Kim J.S."/>
            <person name="Ahn B.O."/>
            <person name="Rhee S.Y."/>
            <person name="Sohng J.K."/>
        </authorList>
    </citation>
    <scope>NUCLEOTIDE SEQUENCE</scope>
    <source>
        <tissue evidence="1">Leaf</tissue>
    </source>
</reference>
<proteinExistence type="predicted"/>
<name>A0A834SEG9_9FABA</name>
<accession>A0A834SEG9</accession>
<dbReference type="Proteomes" id="UP000634136">
    <property type="component" value="Unassembled WGS sequence"/>
</dbReference>
<dbReference type="EMBL" id="JAAIUW010000013">
    <property type="protein sequence ID" value="KAF7801864.1"/>
    <property type="molecule type" value="Genomic_DNA"/>
</dbReference>
<gene>
    <name evidence="1" type="ORF">G2W53_040975</name>
</gene>
<evidence type="ECO:0000313" key="2">
    <source>
        <dbReference type="Proteomes" id="UP000634136"/>
    </source>
</evidence>
<comment type="caution">
    <text evidence="1">The sequence shown here is derived from an EMBL/GenBank/DDBJ whole genome shotgun (WGS) entry which is preliminary data.</text>
</comment>
<organism evidence="1 2">
    <name type="scientific">Senna tora</name>
    <dbReference type="NCBI Taxonomy" id="362788"/>
    <lineage>
        <taxon>Eukaryota</taxon>
        <taxon>Viridiplantae</taxon>
        <taxon>Streptophyta</taxon>
        <taxon>Embryophyta</taxon>
        <taxon>Tracheophyta</taxon>
        <taxon>Spermatophyta</taxon>
        <taxon>Magnoliopsida</taxon>
        <taxon>eudicotyledons</taxon>
        <taxon>Gunneridae</taxon>
        <taxon>Pentapetalae</taxon>
        <taxon>rosids</taxon>
        <taxon>fabids</taxon>
        <taxon>Fabales</taxon>
        <taxon>Fabaceae</taxon>
        <taxon>Caesalpinioideae</taxon>
        <taxon>Cassia clade</taxon>
        <taxon>Senna</taxon>
    </lineage>
</organism>
<evidence type="ECO:0000313" key="1">
    <source>
        <dbReference type="EMBL" id="KAF7801864.1"/>
    </source>
</evidence>
<dbReference type="AlphaFoldDB" id="A0A834SEG9"/>
<sequence length="165" mass="18856">MPKIGDWNIKLRRTSIEQSAPQWENRIGLHDQINRIQEVPRYGKRSICRGSALDFMVLHDYLWTPNLVRPQRTTSSWEGDWNQIATFEAIGCDLEISYPTFFSTSDCVFGKSTSLRPRFHRSRPKCPNPFSSFVCVFRLMGHDLQLSGSRPLALSPPLLGAEKGS</sequence>